<dbReference type="EMBL" id="JARJCN010000162">
    <property type="protein sequence ID" value="KAJ7066821.1"/>
    <property type="molecule type" value="Genomic_DNA"/>
</dbReference>
<protein>
    <submittedName>
        <fullName evidence="3">Uncharacterized protein</fullName>
    </submittedName>
</protein>
<organism evidence="3 4">
    <name type="scientific">Mycena belliarum</name>
    <dbReference type="NCBI Taxonomy" id="1033014"/>
    <lineage>
        <taxon>Eukaryota</taxon>
        <taxon>Fungi</taxon>
        <taxon>Dikarya</taxon>
        <taxon>Basidiomycota</taxon>
        <taxon>Agaricomycotina</taxon>
        <taxon>Agaricomycetes</taxon>
        <taxon>Agaricomycetidae</taxon>
        <taxon>Agaricales</taxon>
        <taxon>Marasmiineae</taxon>
        <taxon>Mycenaceae</taxon>
        <taxon>Mycena</taxon>
    </lineage>
</organism>
<name>A0AAD6TL47_9AGAR</name>
<evidence type="ECO:0000313" key="4">
    <source>
        <dbReference type="Proteomes" id="UP001222325"/>
    </source>
</evidence>
<sequence>MRPLKVAAQEFKLPLRKPDRLHKSAQTHTTPLQRPNAPGASPVSTRKVPSLWPLVLPRRRVLALKTVRFDGAAALERARGGAIPISAPPERQRARRTPPSSARRPAMKCAVAVCALVFTALFVGAAEARTRRGLARCRFSLGRIGAPCAKNASPAARERVPPRVPRHLVRGQLQPHLRLRFHHAALKITPQMVEPAPPPSEIPGNKPDRLRKTRAPPSRSASCHVSGDSRQFEGGVLVAASSRSCCAPTAGEQASCCSSGQDTAAAGVSSAPTSHLALHPAERGRSNSGVAVAFRTFQKFASHLQFLNWKHLPVPTMRRPRGPQRPETRVQRPTSAR</sequence>
<dbReference type="AlphaFoldDB" id="A0AAD6TL47"/>
<keyword evidence="2" id="KW-0812">Transmembrane</keyword>
<evidence type="ECO:0000256" key="1">
    <source>
        <dbReference type="SAM" id="MobiDB-lite"/>
    </source>
</evidence>
<dbReference type="Proteomes" id="UP001222325">
    <property type="component" value="Unassembled WGS sequence"/>
</dbReference>
<proteinExistence type="predicted"/>
<reference evidence="3" key="1">
    <citation type="submission" date="2023-03" db="EMBL/GenBank/DDBJ databases">
        <title>Massive genome expansion in bonnet fungi (Mycena s.s.) driven by repeated elements and novel gene families across ecological guilds.</title>
        <authorList>
            <consortium name="Lawrence Berkeley National Laboratory"/>
            <person name="Harder C.B."/>
            <person name="Miyauchi S."/>
            <person name="Viragh M."/>
            <person name="Kuo A."/>
            <person name="Thoen E."/>
            <person name="Andreopoulos B."/>
            <person name="Lu D."/>
            <person name="Skrede I."/>
            <person name="Drula E."/>
            <person name="Henrissat B."/>
            <person name="Morin E."/>
            <person name="Kohler A."/>
            <person name="Barry K."/>
            <person name="LaButti K."/>
            <person name="Morin E."/>
            <person name="Salamov A."/>
            <person name="Lipzen A."/>
            <person name="Mereny Z."/>
            <person name="Hegedus B."/>
            <person name="Baldrian P."/>
            <person name="Stursova M."/>
            <person name="Weitz H."/>
            <person name="Taylor A."/>
            <person name="Grigoriev I.V."/>
            <person name="Nagy L.G."/>
            <person name="Martin F."/>
            <person name="Kauserud H."/>
        </authorList>
    </citation>
    <scope>NUCLEOTIDE SEQUENCE</scope>
    <source>
        <strain evidence="3">CBHHK173m</strain>
    </source>
</reference>
<gene>
    <name evidence="3" type="ORF">B0H15DRAFT_807572</name>
</gene>
<keyword evidence="4" id="KW-1185">Reference proteome</keyword>
<feature type="region of interest" description="Disordered" evidence="1">
    <location>
        <begin position="190"/>
        <end position="227"/>
    </location>
</feature>
<evidence type="ECO:0000256" key="2">
    <source>
        <dbReference type="SAM" id="Phobius"/>
    </source>
</evidence>
<keyword evidence="2" id="KW-1133">Transmembrane helix</keyword>
<comment type="caution">
    <text evidence="3">The sequence shown here is derived from an EMBL/GenBank/DDBJ whole genome shotgun (WGS) entry which is preliminary data.</text>
</comment>
<feature type="region of interest" description="Disordered" evidence="1">
    <location>
        <begin position="314"/>
        <end position="337"/>
    </location>
</feature>
<feature type="transmembrane region" description="Helical" evidence="2">
    <location>
        <begin position="105"/>
        <end position="126"/>
    </location>
</feature>
<feature type="region of interest" description="Disordered" evidence="1">
    <location>
        <begin position="83"/>
        <end position="102"/>
    </location>
</feature>
<accession>A0AAD6TL47</accession>
<keyword evidence="2" id="KW-0472">Membrane</keyword>
<evidence type="ECO:0000313" key="3">
    <source>
        <dbReference type="EMBL" id="KAJ7066821.1"/>
    </source>
</evidence>
<feature type="region of interest" description="Disordered" evidence="1">
    <location>
        <begin position="12"/>
        <end position="44"/>
    </location>
</feature>